<feature type="region of interest" description="Disordered" evidence="2">
    <location>
        <begin position="538"/>
        <end position="574"/>
    </location>
</feature>
<feature type="transmembrane region" description="Helical" evidence="3">
    <location>
        <begin position="331"/>
        <end position="353"/>
    </location>
</feature>
<dbReference type="AlphaFoldDB" id="A0AA36IEC6"/>
<feature type="coiled-coil region" evidence="1">
    <location>
        <begin position="58"/>
        <end position="85"/>
    </location>
</feature>
<feature type="transmembrane region" description="Helical" evidence="3">
    <location>
        <begin position="182"/>
        <end position="201"/>
    </location>
</feature>
<keyword evidence="3" id="KW-0472">Membrane</keyword>
<feature type="transmembrane region" description="Helical" evidence="3">
    <location>
        <begin position="222"/>
        <end position="241"/>
    </location>
</feature>
<accession>A0AA36IEC6</accession>
<gene>
    <name evidence="4" type="ORF">EVOR1521_LOCUS12620</name>
</gene>
<proteinExistence type="predicted"/>
<evidence type="ECO:0000256" key="3">
    <source>
        <dbReference type="SAM" id="Phobius"/>
    </source>
</evidence>
<reference evidence="4" key="1">
    <citation type="submission" date="2023-08" db="EMBL/GenBank/DDBJ databases">
        <authorList>
            <person name="Chen Y."/>
            <person name="Shah S."/>
            <person name="Dougan E. K."/>
            <person name="Thang M."/>
            <person name="Chan C."/>
        </authorList>
    </citation>
    <scope>NUCLEOTIDE SEQUENCE</scope>
</reference>
<evidence type="ECO:0000313" key="4">
    <source>
        <dbReference type="EMBL" id="CAJ1386187.1"/>
    </source>
</evidence>
<feature type="transmembrane region" description="Helical" evidence="3">
    <location>
        <begin position="268"/>
        <end position="290"/>
    </location>
</feature>
<comment type="caution">
    <text evidence="4">The sequence shown here is derived from an EMBL/GenBank/DDBJ whole genome shotgun (WGS) entry which is preliminary data.</text>
</comment>
<keyword evidence="3" id="KW-0812">Transmembrane</keyword>
<dbReference type="Proteomes" id="UP001178507">
    <property type="component" value="Unassembled WGS sequence"/>
</dbReference>
<evidence type="ECO:0000256" key="2">
    <source>
        <dbReference type="SAM" id="MobiDB-lite"/>
    </source>
</evidence>
<protein>
    <submittedName>
        <fullName evidence="4">Uncharacterized protein</fullName>
    </submittedName>
</protein>
<evidence type="ECO:0000256" key="1">
    <source>
        <dbReference type="SAM" id="Coils"/>
    </source>
</evidence>
<keyword evidence="5" id="KW-1185">Reference proteome</keyword>
<feature type="transmembrane region" description="Helical" evidence="3">
    <location>
        <begin position="302"/>
        <end position="325"/>
    </location>
</feature>
<sequence length="722" mass="81928">MTDATIKCLRDQLAEHTAVVEEKNALTMKLAEKEKDAIRILTELEAERKWTDGYKADIKILYEENQKLQAQIVRLEMDLDLEETTPELGTSVGIKAMEIKGSAGKETRKMLDRKDFELLKETGKMRCRVRKHFLKMAHVNRAVRFVLFLSLIQWFQAFTGLFENWAPAIAKGRGAPPRLVSVTLLALLMPLSAIRLFAWLLQPAGSGVVRRTLGGVPHHMADTALVTAWCWWSILAVWVVVRPQLWSEAGFRLRKVRSDEEWRHLTLLFKYTLFFWMAVHFIRGCVAHGFAAAQTDLITISFLYPMLLCFVWTATFVGVSMFGLVNSSLGMVGFLTAPPIACLAFACLLCAWVDRDHALLISLTWLHLLRNFLRVFGYCARLLQIWALPSGTAPAREVEVKFAVNPAPRTPFWPSPLSAPDDPPPAPPAPGGMLALGVSLTSLALALAEPALFDAEPFGRGALRGEDPFAEETPVREERWLKDISTSEKNHFKKLLQPLQTPIVQEYQVLTILDSYVNYTMQKIANATGSEIVWNRTSSRRLEEPASEASSGTSAEEELTRSYGRRRRSTSQDLPPRARYVNKILIYMNKEMEAVWNYNTIVDRKRWGVGNVITSSPYGPHGEHPERWRRNGTFPFPRQAPNNTILLQEKVVPLEFTLKAEDRKYDNKYAQQLQADYMSLVDNINDAIQKISDLRDRLWKMDAFADQFVALPSGVWNKIDAH</sequence>
<keyword evidence="1" id="KW-0175">Coiled coil</keyword>
<organism evidence="4 5">
    <name type="scientific">Effrenium voratum</name>
    <dbReference type="NCBI Taxonomy" id="2562239"/>
    <lineage>
        <taxon>Eukaryota</taxon>
        <taxon>Sar</taxon>
        <taxon>Alveolata</taxon>
        <taxon>Dinophyceae</taxon>
        <taxon>Suessiales</taxon>
        <taxon>Symbiodiniaceae</taxon>
        <taxon>Effrenium</taxon>
    </lineage>
</organism>
<evidence type="ECO:0000313" key="5">
    <source>
        <dbReference type="Proteomes" id="UP001178507"/>
    </source>
</evidence>
<feature type="coiled-coil region" evidence="1">
    <location>
        <begin position="670"/>
        <end position="697"/>
    </location>
</feature>
<keyword evidence="3" id="KW-1133">Transmembrane helix</keyword>
<name>A0AA36IEC6_9DINO</name>
<dbReference type="EMBL" id="CAUJNA010001336">
    <property type="protein sequence ID" value="CAJ1386187.1"/>
    <property type="molecule type" value="Genomic_DNA"/>
</dbReference>